<dbReference type="EMBL" id="CP147982">
    <property type="protein sequence ID" value="WXK75406.1"/>
    <property type="molecule type" value="Genomic_DNA"/>
</dbReference>
<evidence type="ECO:0008006" key="3">
    <source>
        <dbReference type="Google" id="ProtNLM"/>
    </source>
</evidence>
<keyword evidence="2" id="KW-1185">Reference proteome</keyword>
<evidence type="ECO:0000313" key="2">
    <source>
        <dbReference type="Proteomes" id="UP001626628"/>
    </source>
</evidence>
<accession>A0ABZ2QJ86</accession>
<dbReference type="Proteomes" id="UP001626628">
    <property type="component" value="Chromosome"/>
</dbReference>
<dbReference type="RefSeq" id="WP_399144544.1">
    <property type="nucleotide sequence ID" value="NZ_CP147982.1"/>
</dbReference>
<sequence length="146" mass="14760">MRDTVSTGRSAATGGWRVLLLLVLLALVHTALTADSSEAQAAEAGRCLTRADAPAAPGPAERSCIAPAPLLASHGIGDKHPGSGFRRMCEASVCHLRHPVPTGPGGKAIRDSAVAESVCTPSDASSWAVTTAAAAAAPTRVTVLRC</sequence>
<gene>
    <name evidence="1" type="ORF">WAB15_05215</name>
</gene>
<protein>
    <recommendedName>
        <fullName evidence="3">Secreted protein</fullName>
    </recommendedName>
</protein>
<organism evidence="1 2">
    <name type="scientific">Streptomyces sirii</name>
    <dbReference type="NCBI Taxonomy" id="3127701"/>
    <lineage>
        <taxon>Bacteria</taxon>
        <taxon>Bacillati</taxon>
        <taxon>Actinomycetota</taxon>
        <taxon>Actinomycetes</taxon>
        <taxon>Kitasatosporales</taxon>
        <taxon>Streptomycetaceae</taxon>
        <taxon>Streptomyces</taxon>
    </lineage>
</organism>
<name>A0ABZ2QJ86_9ACTN</name>
<reference evidence="1 2" key="1">
    <citation type="submission" date="2024-03" db="EMBL/GenBank/DDBJ databases">
        <title>The complete genome of Streptomyces sirii sp.nov.</title>
        <authorList>
            <person name="Zakalyukina Y.V."/>
            <person name="Belik A.R."/>
            <person name="Biryukov M.V."/>
            <person name="Baturina O.A."/>
            <person name="Kabilov M.R."/>
        </authorList>
    </citation>
    <scope>NUCLEOTIDE SEQUENCE [LARGE SCALE GENOMIC DNA]</scope>
    <source>
        <strain evidence="1 2">BP-8</strain>
    </source>
</reference>
<proteinExistence type="predicted"/>
<evidence type="ECO:0000313" key="1">
    <source>
        <dbReference type="EMBL" id="WXK75406.1"/>
    </source>
</evidence>